<evidence type="ECO:0000256" key="4">
    <source>
        <dbReference type="ARBA" id="ARBA00022729"/>
    </source>
</evidence>
<feature type="signal peptide" evidence="5">
    <location>
        <begin position="1"/>
        <end position="24"/>
    </location>
</feature>
<dbReference type="PANTHER" id="PTHR30532:SF28">
    <property type="entry name" value="PETROBACTIN-BINDING PROTEIN YCLQ"/>
    <property type="match status" value="1"/>
</dbReference>
<evidence type="ECO:0000256" key="2">
    <source>
        <dbReference type="ARBA" id="ARBA00008814"/>
    </source>
</evidence>
<protein>
    <submittedName>
        <fullName evidence="7">Iron-siderophore ABC transporter substrate-binding protein</fullName>
    </submittedName>
</protein>
<dbReference type="PROSITE" id="PS50983">
    <property type="entry name" value="FE_B12_PBP"/>
    <property type="match status" value="1"/>
</dbReference>
<proteinExistence type="inferred from homology"/>
<dbReference type="InterPro" id="IPR002491">
    <property type="entry name" value="ABC_transptr_periplasmic_BD"/>
</dbReference>
<evidence type="ECO:0000256" key="3">
    <source>
        <dbReference type="ARBA" id="ARBA00022448"/>
    </source>
</evidence>
<reference evidence="7 8" key="1">
    <citation type="submission" date="2020-12" db="EMBL/GenBank/DDBJ databases">
        <title>Microbacterium sp. HY060.</title>
        <authorList>
            <person name="Zhou J."/>
        </authorList>
    </citation>
    <scope>NUCLEOTIDE SEQUENCE [LARGE SCALE GENOMIC DNA]</scope>
    <source>
        <strain evidence="7 8">HY60</strain>
    </source>
</reference>
<dbReference type="Proteomes" id="UP000662814">
    <property type="component" value="Chromosome"/>
</dbReference>
<gene>
    <name evidence="7" type="ORF">HCR76_10395</name>
</gene>
<dbReference type="InterPro" id="IPR051313">
    <property type="entry name" value="Bact_iron-sidero_bind"/>
</dbReference>
<dbReference type="Pfam" id="PF01497">
    <property type="entry name" value="Peripla_BP_2"/>
    <property type="match status" value="1"/>
</dbReference>
<comment type="subcellular location">
    <subcellularLocation>
        <location evidence="1">Cell envelope</location>
    </subcellularLocation>
</comment>
<dbReference type="PROSITE" id="PS51257">
    <property type="entry name" value="PROKAR_LIPOPROTEIN"/>
    <property type="match status" value="1"/>
</dbReference>
<evidence type="ECO:0000313" key="7">
    <source>
        <dbReference type="EMBL" id="QPZ37263.1"/>
    </source>
</evidence>
<dbReference type="Gene3D" id="3.40.50.1980">
    <property type="entry name" value="Nitrogenase molybdenum iron protein domain"/>
    <property type="match status" value="2"/>
</dbReference>
<comment type="similarity">
    <text evidence="2">Belongs to the bacterial solute-binding protein 8 family.</text>
</comment>
<sequence>MPRIARGAAGAAIIALALSGCSSASDSGPGESTGDGAFPVTIESALGTATIPEKPERIVSIGWGTPDIVVALGETPVAIEEDTWAGDDDGILPWLRDAIESNGDEIPSTFGVYPEIDINAVVSADPDVILAPQSGLTQDQYDLLSDLAPTVAYPDAAWQTDWKTQINTVAKALGQPDAASDLIGGIDDQLSVAADEHPEFDGLTFAYVYTGEPGKLSVYLPGDPRVDLLTALGFELDPAVSNLEPAEGVFTATIGIENADMLNDVDVLFTWYNSDEEKASVTEQQLWQQIPAVQNGAVVEFISNRELGMATSVLTPLSVPWALDEYLPIISEGVTHVDG</sequence>
<keyword evidence="3" id="KW-0813">Transport</keyword>
<dbReference type="EMBL" id="CP061169">
    <property type="protein sequence ID" value="QPZ37263.1"/>
    <property type="molecule type" value="Genomic_DNA"/>
</dbReference>
<accession>A0ABX6YEV7</accession>
<name>A0ABX6YEV7_9MICO</name>
<keyword evidence="4 5" id="KW-0732">Signal</keyword>
<dbReference type="CDD" id="cd01146">
    <property type="entry name" value="FhuD"/>
    <property type="match status" value="1"/>
</dbReference>
<keyword evidence="8" id="KW-1185">Reference proteome</keyword>
<evidence type="ECO:0000259" key="6">
    <source>
        <dbReference type="PROSITE" id="PS50983"/>
    </source>
</evidence>
<evidence type="ECO:0000256" key="1">
    <source>
        <dbReference type="ARBA" id="ARBA00004196"/>
    </source>
</evidence>
<feature type="domain" description="Fe/B12 periplasmic-binding" evidence="6">
    <location>
        <begin position="57"/>
        <end position="334"/>
    </location>
</feature>
<evidence type="ECO:0000313" key="8">
    <source>
        <dbReference type="Proteomes" id="UP000662814"/>
    </source>
</evidence>
<dbReference type="SUPFAM" id="SSF53807">
    <property type="entry name" value="Helical backbone' metal receptor"/>
    <property type="match status" value="1"/>
</dbReference>
<feature type="chain" id="PRO_5045186893" evidence="5">
    <location>
        <begin position="25"/>
        <end position="339"/>
    </location>
</feature>
<dbReference type="RefSeq" id="WP_166992443.1">
    <property type="nucleotide sequence ID" value="NZ_CP061169.1"/>
</dbReference>
<dbReference type="PANTHER" id="PTHR30532">
    <property type="entry name" value="IRON III DICITRATE-BINDING PERIPLASMIC PROTEIN"/>
    <property type="match status" value="1"/>
</dbReference>
<organism evidence="7 8">
    <name type="scientific">Paramicrobacterium chengjingii</name>
    <dbReference type="NCBI Taxonomy" id="2769067"/>
    <lineage>
        <taxon>Bacteria</taxon>
        <taxon>Bacillati</taxon>
        <taxon>Actinomycetota</taxon>
        <taxon>Actinomycetes</taxon>
        <taxon>Micrococcales</taxon>
        <taxon>Microbacteriaceae</taxon>
        <taxon>Paramicrobacterium</taxon>
    </lineage>
</organism>
<evidence type="ECO:0000256" key="5">
    <source>
        <dbReference type="SAM" id="SignalP"/>
    </source>
</evidence>